<feature type="transmembrane region" description="Helical" evidence="2">
    <location>
        <begin position="37"/>
        <end position="57"/>
    </location>
</feature>
<sequence length="147" mass="15865">MKPHRTDGVSLSFGLIFLLVALWWALSRVVNIHLPAIGWLVAGGLIVFGVLGLLGAIRSGRTPAPQPAPVAQPAVTEPEVPGDLPPEVHASIVRELLEEPAERFRKEHPEAGKEQPREAGGEKHVEAGQEAVEEQHPEAGKDRAHQD</sequence>
<feature type="region of interest" description="Disordered" evidence="1">
    <location>
        <begin position="99"/>
        <end position="147"/>
    </location>
</feature>
<feature type="compositionally biased region" description="Low complexity" evidence="1">
    <location>
        <begin position="71"/>
        <end position="81"/>
    </location>
</feature>
<gene>
    <name evidence="3" type="ORF">ACFQS1_06945</name>
</gene>
<accession>A0ABW2HKJ1</accession>
<feature type="region of interest" description="Disordered" evidence="1">
    <location>
        <begin position="61"/>
        <end position="86"/>
    </location>
</feature>
<evidence type="ECO:0000313" key="3">
    <source>
        <dbReference type="EMBL" id="MFC7273708.1"/>
    </source>
</evidence>
<keyword evidence="2" id="KW-1133">Transmembrane helix</keyword>
<evidence type="ECO:0000256" key="1">
    <source>
        <dbReference type="SAM" id="MobiDB-lite"/>
    </source>
</evidence>
<name>A0ABW2HKJ1_9ACTN</name>
<evidence type="ECO:0000256" key="2">
    <source>
        <dbReference type="SAM" id="Phobius"/>
    </source>
</evidence>
<reference evidence="4" key="1">
    <citation type="journal article" date="2019" name="Int. J. Syst. Evol. Microbiol.">
        <title>The Global Catalogue of Microorganisms (GCM) 10K type strain sequencing project: providing services to taxonomists for standard genome sequencing and annotation.</title>
        <authorList>
            <consortium name="The Broad Institute Genomics Platform"/>
            <consortium name="The Broad Institute Genome Sequencing Center for Infectious Disease"/>
            <person name="Wu L."/>
            <person name="Ma J."/>
        </authorList>
    </citation>
    <scope>NUCLEOTIDE SEQUENCE [LARGE SCALE GENOMIC DNA]</scope>
    <source>
        <strain evidence="4">XZYJT-10</strain>
    </source>
</reference>
<comment type="caution">
    <text evidence="3">The sequence shown here is derived from an EMBL/GenBank/DDBJ whole genome shotgun (WGS) entry which is preliminary data.</text>
</comment>
<dbReference type="EMBL" id="JBHTBJ010000003">
    <property type="protein sequence ID" value="MFC7273708.1"/>
    <property type="molecule type" value="Genomic_DNA"/>
</dbReference>
<protein>
    <submittedName>
        <fullName evidence="3">Uncharacterized protein</fullName>
    </submittedName>
</protein>
<evidence type="ECO:0000313" key="4">
    <source>
        <dbReference type="Proteomes" id="UP001596548"/>
    </source>
</evidence>
<keyword evidence="2" id="KW-0812">Transmembrane</keyword>
<dbReference type="RefSeq" id="WP_378965288.1">
    <property type="nucleotide sequence ID" value="NZ_JBHTBJ010000003.1"/>
</dbReference>
<dbReference type="Proteomes" id="UP001596548">
    <property type="component" value="Unassembled WGS sequence"/>
</dbReference>
<keyword evidence="2" id="KW-0472">Membrane</keyword>
<organism evidence="3 4">
    <name type="scientific">Paractinoplanes rhizophilus</name>
    <dbReference type="NCBI Taxonomy" id="1416877"/>
    <lineage>
        <taxon>Bacteria</taxon>
        <taxon>Bacillati</taxon>
        <taxon>Actinomycetota</taxon>
        <taxon>Actinomycetes</taxon>
        <taxon>Micromonosporales</taxon>
        <taxon>Micromonosporaceae</taxon>
        <taxon>Paractinoplanes</taxon>
    </lineage>
</organism>
<keyword evidence="4" id="KW-1185">Reference proteome</keyword>
<proteinExistence type="predicted"/>